<dbReference type="SUPFAM" id="SSF81324">
    <property type="entry name" value="Voltage-gated potassium channels"/>
    <property type="match status" value="1"/>
</dbReference>
<name>A0A098QVQ1_9SPIO</name>
<dbReference type="EMBL" id="JNUP01000066">
    <property type="protein sequence ID" value="KGE71473.1"/>
    <property type="molecule type" value="Genomic_DNA"/>
</dbReference>
<sequence>MNYLARLFRSLTFELVIVFLILASVVFAGASFFTDLPWLEQANLGFSLFFCFELSLRFLAAENPRKYWKSYWLDWVASIPWDFILLTLTPTAGLPVVWLRLLRLPRIARILRFISIGRQGIGRRAIYHIKKQLEKSLPRQFLMLAALAGSLYLLFGFVFSQIKDETIVDPYYFSLITLMSSDSIFEVAQGGSGIRTATIILAFLGMILFNGILIAIIVSRITEYLENVRSGRGRVEERNHLIILGWHGFVKYLTQELELYSRTEGQQITLVLLVEEISQDITDLAQNNTLVDVVVRRGRGYNQQDIDHISLSRARAVFALGHGSLSENNSVVLKTLLTMESILSSKGTDHPWESAPPRRSLAGTWPHIVANLPEGTLETYLPEFPGDSVITFDPFFYSAKILASVVRTPELYQVYTELFSFDGSEFYGCRAGNLAGLRYCDLPGVLPGIQLCGLLENNQIRLIPPQDTVLQADHTLLVLGQSRKVSEAAFRNHSVQRGTSTQPVISPLQTHQPSKSGLEVAIIGVNPKIPFIVEELLKHKCRIHVIDDQSKGDFNAWYEMTTGGKPPRDLHFIPYSFHGRSPLNLSLELQSLDRIIILADESAGQGEPGKVDADTIHKLLKLRKLIRDLGFSKDCQIVAEIMAPESEGLSNLFSVNFFKSRAIIRLG</sequence>
<proteinExistence type="predicted"/>
<evidence type="ECO:0000313" key="11">
    <source>
        <dbReference type="Proteomes" id="UP000029692"/>
    </source>
</evidence>
<dbReference type="InterPro" id="IPR010420">
    <property type="entry name" value="CASTOR/POLLUX/SYM8_dom"/>
</dbReference>
<feature type="transmembrane region" description="Helical" evidence="7">
    <location>
        <begin position="200"/>
        <end position="219"/>
    </location>
</feature>
<dbReference type="GO" id="GO:0012505">
    <property type="term" value="C:endomembrane system"/>
    <property type="evidence" value="ECO:0007669"/>
    <property type="project" value="UniProtKB-SubCell"/>
</dbReference>
<dbReference type="GO" id="GO:0016020">
    <property type="term" value="C:membrane"/>
    <property type="evidence" value="ECO:0007669"/>
    <property type="project" value="InterPro"/>
</dbReference>
<evidence type="ECO:0000256" key="7">
    <source>
        <dbReference type="SAM" id="Phobius"/>
    </source>
</evidence>
<dbReference type="InterPro" id="IPR005821">
    <property type="entry name" value="Ion_trans_dom"/>
</dbReference>
<protein>
    <submittedName>
        <fullName evidence="10">Uncharacterized protein</fullName>
    </submittedName>
</protein>
<comment type="caution">
    <text evidence="10">The sequence shown here is derived from an EMBL/GenBank/DDBJ whole genome shotgun (WGS) entry which is preliminary data.</text>
</comment>
<evidence type="ECO:0000256" key="3">
    <source>
        <dbReference type="ARBA" id="ARBA00022692"/>
    </source>
</evidence>
<feature type="domain" description="CASTOR/POLLUX/SYM8 ion channel conserved" evidence="9">
    <location>
        <begin position="399"/>
        <end position="489"/>
    </location>
</feature>
<keyword evidence="4 7" id="KW-1133">Transmembrane helix</keyword>
<evidence type="ECO:0000259" key="8">
    <source>
        <dbReference type="Pfam" id="PF00520"/>
    </source>
</evidence>
<keyword evidence="3 7" id="KW-0812">Transmembrane</keyword>
<evidence type="ECO:0000256" key="1">
    <source>
        <dbReference type="ARBA" id="ARBA00004127"/>
    </source>
</evidence>
<dbReference type="GO" id="GO:0005216">
    <property type="term" value="F:monoatomic ion channel activity"/>
    <property type="evidence" value="ECO:0007669"/>
    <property type="project" value="InterPro"/>
</dbReference>
<feature type="domain" description="Ion transport" evidence="8">
    <location>
        <begin position="12"/>
        <end position="223"/>
    </location>
</feature>
<dbReference type="Gene3D" id="3.40.50.720">
    <property type="entry name" value="NAD(P)-binding Rossmann-like Domain"/>
    <property type="match status" value="1"/>
</dbReference>
<dbReference type="AlphaFoldDB" id="A0A098QVQ1"/>
<evidence type="ECO:0000259" key="9">
    <source>
        <dbReference type="Pfam" id="PF06241"/>
    </source>
</evidence>
<dbReference type="PANTHER" id="PTHR31563:SF10">
    <property type="entry name" value="ION CHANNEL POLLUX-RELATED"/>
    <property type="match status" value="1"/>
</dbReference>
<dbReference type="STRING" id="1480694.DC28_11930"/>
<dbReference type="Pfam" id="PF06241">
    <property type="entry name" value="Castor_Poll_mid"/>
    <property type="match status" value="1"/>
</dbReference>
<evidence type="ECO:0000256" key="6">
    <source>
        <dbReference type="ARBA" id="ARBA00023136"/>
    </source>
</evidence>
<feature type="transmembrane region" description="Helical" evidence="7">
    <location>
        <begin position="141"/>
        <end position="159"/>
    </location>
</feature>
<gene>
    <name evidence="10" type="ORF">DC28_11930</name>
</gene>
<keyword evidence="6 7" id="KW-0472">Membrane</keyword>
<feature type="transmembrane region" description="Helical" evidence="7">
    <location>
        <begin position="81"/>
        <end position="102"/>
    </location>
</feature>
<dbReference type="Proteomes" id="UP000029692">
    <property type="component" value="Unassembled WGS sequence"/>
</dbReference>
<organism evidence="10 11">
    <name type="scientific">Spirochaeta lutea</name>
    <dbReference type="NCBI Taxonomy" id="1480694"/>
    <lineage>
        <taxon>Bacteria</taxon>
        <taxon>Pseudomonadati</taxon>
        <taxon>Spirochaetota</taxon>
        <taxon>Spirochaetia</taxon>
        <taxon>Spirochaetales</taxon>
        <taxon>Spirochaetaceae</taxon>
        <taxon>Spirochaeta</taxon>
    </lineage>
</organism>
<evidence type="ECO:0000313" key="10">
    <source>
        <dbReference type="EMBL" id="KGE71473.1"/>
    </source>
</evidence>
<dbReference type="PANTHER" id="PTHR31563">
    <property type="entry name" value="ION CHANNEL POLLUX-RELATED"/>
    <property type="match status" value="1"/>
</dbReference>
<evidence type="ECO:0000256" key="5">
    <source>
        <dbReference type="ARBA" id="ARBA00023065"/>
    </source>
</evidence>
<keyword evidence="11" id="KW-1185">Reference proteome</keyword>
<dbReference type="Gene3D" id="1.10.287.70">
    <property type="match status" value="1"/>
</dbReference>
<evidence type="ECO:0000256" key="2">
    <source>
        <dbReference type="ARBA" id="ARBA00022448"/>
    </source>
</evidence>
<dbReference type="InterPro" id="IPR044849">
    <property type="entry name" value="CASTOR/POLLUX/SYM8-like"/>
</dbReference>
<reference evidence="10 11" key="1">
    <citation type="submission" date="2014-05" db="EMBL/GenBank/DDBJ databases">
        <title>De novo Genome Sequence of Spirocheata sp.</title>
        <authorList>
            <person name="Shivani Y."/>
            <person name="Subhash Y."/>
            <person name="Tushar L."/>
            <person name="Sasikala C."/>
            <person name="Ramana C.V."/>
        </authorList>
    </citation>
    <scope>NUCLEOTIDE SEQUENCE [LARGE SCALE GENOMIC DNA]</scope>
    <source>
        <strain evidence="10 11">JC230</strain>
    </source>
</reference>
<dbReference type="eggNOG" id="COG1226">
    <property type="taxonomic scope" value="Bacteria"/>
</dbReference>
<comment type="subcellular location">
    <subcellularLocation>
        <location evidence="1">Endomembrane system</location>
        <topology evidence="1">Multi-pass membrane protein</topology>
    </subcellularLocation>
</comment>
<keyword evidence="5" id="KW-0406">Ion transport</keyword>
<dbReference type="RefSeq" id="WP_063135620.1">
    <property type="nucleotide sequence ID" value="NZ_JNUP01000066.1"/>
</dbReference>
<keyword evidence="2" id="KW-0813">Transport</keyword>
<accession>A0A098QVQ1</accession>
<evidence type="ECO:0000256" key="4">
    <source>
        <dbReference type="ARBA" id="ARBA00022989"/>
    </source>
</evidence>
<dbReference type="Pfam" id="PF00520">
    <property type="entry name" value="Ion_trans"/>
    <property type="match status" value="1"/>
</dbReference>
<feature type="transmembrane region" description="Helical" evidence="7">
    <location>
        <begin position="12"/>
        <end position="32"/>
    </location>
</feature>